<dbReference type="Proteomes" id="UP001146067">
    <property type="component" value="Unassembled WGS sequence"/>
</dbReference>
<dbReference type="AlphaFoldDB" id="A0A9X3SRA6"/>
<sequence>MTPLQMLAWAALIAFAGGLLLFAWRRHRPERSRSEPGGSRSD</sequence>
<keyword evidence="1" id="KW-1133">Transmembrane helix</keyword>
<organism evidence="2 3">
    <name type="scientific">Glycomyces luteolus</name>
    <dbReference type="NCBI Taxonomy" id="2670330"/>
    <lineage>
        <taxon>Bacteria</taxon>
        <taxon>Bacillati</taxon>
        <taxon>Actinomycetota</taxon>
        <taxon>Actinomycetes</taxon>
        <taxon>Glycomycetales</taxon>
        <taxon>Glycomycetaceae</taxon>
        <taxon>Glycomyces</taxon>
    </lineage>
</organism>
<protein>
    <submittedName>
        <fullName evidence="2">Uncharacterized protein</fullName>
    </submittedName>
</protein>
<evidence type="ECO:0000313" key="2">
    <source>
        <dbReference type="EMBL" id="MDA1361136.1"/>
    </source>
</evidence>
<evidence type="ECO:0000313" key="3">
    <source>
        <dbReference type="Proteomes" id="UP001146067"/>
    </source>
</evidence>
<keyword evidence="1" id="KW-0812">Transmembrane</keyword>
<name>A0A9X3SRA6_9ACTN</name>
<dbReference type="RefSeq" id="WP_270111111.1">
    <property type="nucleotide sequence ID" value="NZ_JAPZVP010000012.1"/>
</dbReference>
<accession>A0A9X3SRA6</accession>
<reference evidence="2" key="1">
    <citation type="submission" date="2022-12" db="EMBL/GenBank/DDBJ databases">
        <title>Gycomyces niveus sp.nov.,a novel actinomycete isolated from soil in Shouguan.</title>
        <authorList>
            <person name="Yang X."/>
        </authorList>
    </citation>
    <scope>NUCLEOTIDE SEQUENCE</scope>
    <source>
        <strain evidence="2">NEAU-A15</strain>
    </source>
</reference>
<feature type="transmembrane region" description="Helical" evidence="1">
    <location>
        <begin position="6"/>
        <end position="24"/>
    </location>
</feature>
<evidence type="ECO:0000256" key="1">
    <source>
        <dbReference type="SAM" id="Phobius"/>
    </source>
</evidence>
<dbReference type="EMBL" id="JAPZVP010000012">
    <property type="protein sequence ID" value="MDA1361136.1"/>
    <property type="molecule type" value="Genomic_DNA"/>
</dbReference>
<gene>
    <name evidence="2" type="ORF">O1R50_16010</name>
</gene>
<comment type="caution">
    <text evidence="2">The sequence shown here is derived from an EMBL/GenBank/DDBJ whole genome shotgun (WGS) entry which is preliminary data.</text>
</comment>
<keyword evidence="1" id="KW-0472">Membrane</keyword>
<proteinExistence type="predicted"/>
<keyword evidence="3" id="KW-1185">Reference proteome</keyword>